<feature type="domain" description="Tetrahydrofolate dehydrogenase/cyclohydrolase NAD(P)-binding" evidence="4">
    <location>
        <begin position="40"/>
        <end position="190"/>
    </location>
</feature>
<dbReference type="CDD" id="cd01080">
    <property type="entry name" value="NAD_bind_m-THF_DH_Cyclohyd"/>
    <property type="match status" value="1"/>
</dbReference>
<dbReference type="EMBL" id="KL228970">
    <property type="protein sequence ID" value="KFV04379.1"/>
    <property type="molecule type" value="Genomic_DNA"/>
</dbReference>
<gene>
    <name evidence="5" type="ORF">N339_09940</name>
</gene>
<evidence type="ECO:0000313" key="6">
    <source>
        <dbReference type="Proteomes" id="UP000053149"/>
    </source>
</evidence>
<accession>A0A093BU20</accession>
<dbReference type="GO" id="GO:0004477">
    <property type="term" value="F:methenyltetrahydrofolate cyclohydrolase activity"/>
    <property type="evidence" value="ECO:0007669"/>
    <property type="project" value="UniProtKB-EC"/>
</dbReference>
<keyword evidence="2" id="KW-0560">Oxidoreductase</keyword>
<protein>
    <recommendedName>
        <fullName evidence="4">Tetrahydrofolate dehydrogenase/cyclohydrolase NAD(P)-binding domain-containing protein</fullName>
    </recommendedName>
</protein>
<dbReference type="Proteomes" id="UP000053149">
    <property type="component" value="Unassembled WGS sequence"/>
</dbReference>
<keyword evidence="1" id="KW-0378">Hydrolase</keyword>
<feature type="non-terminal residue" evidence="5">
    <location>
        <position position="192"/>
    </location>
</feature>
<dbReference type="PROSITE" id="PS00767">
    <property type="entry name" value="THF_DHG_CYH_2"/>
    <property type="match status" value="1"/>
</dbReference>
<dbReference type="InterPro" id="IPR036291">
    <property type="entry name" value="NAD(P)-bd_dom_sf"/>
</dbReference>
<dbReference type="FunFam" id="3.40.50.720:FF:000070">
    <property type="entry name" value="probable bifunctional methylenetetrahydrofolate dehydrogenase/cyclohydrolase 2"/>
    <property type="match status" value="1"/>
</dbReference>
<dbReference type="GO" id="GO:0035999">
    <property type="term" value="P:tetrahydrofolate interconversion"/>
    <property type="evidence" value="ECO:0007669"/>
    <property type="project" value="TreeGrafter"/>
</dbReference>
<dbReference type="GO" id="GO:0005739">
    <property type="term" value="C:mitochondrion"/>
    <property type="evidence" value="ECO:0007669"/>
    <property type="project" value="TreeGrafter"/>
</dbReference>
<dbReference type="Pfam" id="PF02882">
    <property type="entry name" value="THF_DHG_CYH_C"/>
    <property type="match status" value="1"/>
</dbReference>
<dbReference type="InterPro" id="IPR020631">
    <property type="entry name" value="THF_DH/CycHdrlase_NAD-bd_dom"/>
</dbReference>
<dbReference type="PANTHER" id="PTHR48099">
    <property type="entry name" value="C-1-TETRAHYDROFOLATE SYNTHASE, CYTOPLASMIC-RELATED"/>
    <property type="match status" value="1"/>
</dbReference>
<comment type="catalytic activity">
    <reaction evidence="3">
        <text>(6R)-5,10-methenyltetrahydrofolate + H2O = (6R)-10-formyltetrahydrofolate + H(+)</text>
        <dbReference type="Rhea" id="RHEA:23700"/>
        <dbReference type="ChEBI" id="CHEBI:15377"/>
        <dbReference type="ChEBI" id="CHEBI:15378"/>
        <dbReference type="ChEBI" id="CHEBI:57455"/>
        <dbReference type="ChEBI" id="CHEBI:195366"/>
        <dbReference type="EC" id="3.5.4.9"/>
    </reaction>
</comment>
<dbReference type="AlphaFoldDB" id="A0A093BU20"/>
<dbReference type="InterPro" id="IPR000672">
    <property type="entry name" value="THF_DH/CycHdrlase"/>
</dbReference>
<dbReference type="GO" id="GO:0004488">
    <property type="term" value="F:methylenetetrahydrofolate dehydrogenase (NADP+) activity"/>
    <property type="evidence" value="ECO:0007669"/>
    <property type="project" value="InterPro"/>
</dbReference>
<evidence type="ECO:0000313" key="5">
    <source>
        <dbReference type="EMBL" id="KFV04379.1"/>
    </source>
</evidence>
<organism evidence="5 6">
    <name type="scientific">Pterocles gutturalis</name>
    <name type="common">yellow-throated sandgrouse</name>
    <dbReference type="NCBI Taxonomy" id="240206"/>
    <lineage>
        <taxon>Eukaryota</taxon>
        <taxon>Metazoa</taxon>
        <taxon>Chordata</taxon>
        <taxon>Craniata</taxon>
        <taxon>Vertebrata</taxon>
        <taxon>Euteleostomi</taxon>
        <taxon>Archelosauria</taxon>
        <taxon>Archosauria</taxon>
        <taxon>Dinosauria</taxon>
        <taxon>Saurischia</taxon>
        <taxon>Theropoda</taxon>
        <taxon>Coelurosauria</taxon>
        <taxon>Aves</taxon>
        <taxon>Neognathae</taxon>
        <taxon>Neoaves</taxon>
        <taxon>Columbimorphae</taxon>
        <taxon>Pterocliformes</taxon>
        <taxon>Pteroclidae</taxon>
        <taxon>Pterocles</taxon>
    </lineage>
</organism>
<evidence type="ECO:0000256" key="2">
    <source>
        <dbReference type="ARBA" id="ARBA00023002"/>
    </source>
</evidence>
<dbReference type="Gene3D" id="3.40.50.10860">
    <property type="entry name" value="Leucine Dehydrogenase, chain A, domain 1"/>
    <property type="match status" value="1"/>
</dbReference>
<feature type="non-terminal residue" evidence="5">
    <location>
        <position position="1"/>
    </location>
</feature>
<dbReference type="SUPFAM" id="SSF51735">
    <property type="entry name" value="NAD(P)-binding Rossmann-fold domains"/>
    <property type="match status" value="1"/>
</dbReference>
<sequence length="192" mass="20648">LPEHIDERKICNAVTPDKDVDGFHVINVGRMCLDQYTMLPATPRGVWGISIPTLGKNVVVAGRAKNVGMPIAMLLHTDGRHERPGGDATVTISHRYTPKEQLKQHTIRADIVVAAAGIPNLITADMIKEGAAVIDVGITRVQDPITAKPRLVGDVAWVRKKASYITPVPGGVGPMTVAMLMKNTIIAAKKLL</sequence>
<dbReference type="InterPro" id="IPR020867">
    <property type="entry name" value="THF_DH/CycHdrlase_CS"/>
</dbReference>
<proteinExistence type="predicted"/>
<dbReference type="Gene3D" id="3.40.50.720">
    <property type="entry name" value="NAD(P)-binding Rossmann-like Domain"/>
    <property type="match status" value="1"/>
</dbReference>
<evidence type="ECO:0000256" key="1">
    <source>
        <dbReference type="ARBA" id="ARBA00022801"/>
    </source>
</evidence>
<dbReference type="GO" id="GO:0004487">
    <property type="term" value="F:methylenetetrahydrofolate dehydrogenase (NAD+) activity"/>
    <property type="evidence" value="ECO:0007669"/>
    <property type="project" value="TreeGrafter"/>
</dbReference>
<name>A0A093BU20_9AVES</name>
<reference evidence="5 6" key="1">
    <citation type="submission" date="2014-04" db="EMBL/GenBank/DDBJ databases">
        <title>Genome evolution of avian class.</title>
        <authorList>
            <person name="Zhang G."/>
            <person name="Li C."/>
        </authorList>
    </citation>
    <scope>NUCLEOTIDE SEQUENCE [LARGE SCALE GENOMIC DNA]</scope>
    <source>
        <strain evidence="5">BGI_N339</strain>
    </source>
</reference>
<dbReference type="PANTHER" id="PTHR48099:SF15">
    <property type="entry name" value="BIFUNCTIONAL METHYLENETETRAHYDROFOLATE DEHYDROGENASE_CYCLOHYDROLASE, MITOCHONDRIAL"/>
    <property type="match status" value="1"/>
</dbReference>
<evidence type="ECO:0000259" key="4">
    <source>
        <dbReference type="Pfam" id="PF02882"/>
    </source>
</evidence>
<dbReference type="PRINTS" id="PR00085">
    <property type="entry name" value="THFDHDRGNASE"/>
</dbReference>
<evidence type="ECO:0000256" key="3">
    <source>
        <dbReference type="ARBA" id="ARBA00036357"/>
    </source>
</evidence>
<keyword evidence="6" id="KW-1185">Reference proteome</keyword>